<feature type="domain" description="Calponin-homology (CH)" evidence="3">
    <location>
        <begin position="113"/>
        <end position="202"/>
    </location>
</feature>
<dbReference type="InParanoid" id="A0A482XJ81"/>
<dbReference type="Gene3D" id="1.10.418.10">
    <property type="entry name" value="Calponin-like domain"/>
    <property type="match status" value="2"/>
</dbReference>
<dbReference type="SUPFAM" id="SSF47576">
    <property type="entry name" value="Calponin-homology domain, CH-domain"/>
    <property type="match status" value="1"/>
</dbReference>
<gene>
    <name evidence="4" type="ORF">LSTR_LSTR014020</name>
</gene>
<keyword evidence="1" id="KW-0677">Repeat</keyword>
<dbReference type="Pfam" id="PF00307">
    <property type="entry name" value="CH"/>
    <property type="match status" value="2"/>
</dbReference>
<dbReference type="GO" id="GO:0003779">
    <property type="term" value="F:actin binding"/>
    <property type="evidence" value="ECO:0007669"/>
    <property type="project" value="UniProtKB-KW"/>
</dbReference>
<dbReference type="PROSITE" id="PS00020">
    <property type="entry name" value="ACTININ_2"/>
    <property type="match status" value="1"/>
</dbReference>
<sequence length="202" mass="23447">MLMGYDMEELNDIPPINDFIDDLQDGTRLLSLLEVLTGKQYKRERGTMRVHQLNNVNKALQILEQNNVKLVNISSNDIVDGNPKLMLGLVWSIILHWQVQYHLKDLMAELQLTNLEKTLLAWCRQNTLSYSGVDVRNFTTCWSDGLAFNALLHHFRPDLFDYANIARRHPNARLDHAFRLAQEQFGIERLLDAEDVKHPSPR</sequence>
<feature type="domain" description="Calponin-homology (CH)" evidence="3">
    <location>
        <begin position="1"/>
        <end position="98"/>
    </location>
</feature>
<name>A0A482XJ81_LAOST</name>
<dbReference type="OrthoDB" id="6627073at2759"/>
<comment type="caution">
    <text evidence="4">The sequence shown here is derived from an EMBL/GenBank/DDBJ whole genome shotgun (WGS) entry which is preliminary data.</text>
</comment>
<dbReference type="InterPro" id="IPR001715">
    <property type="entry name" value="CH_dom"/>
</dbReference>
<reference evidence="4 5" key="1">
    <citation type="journal article" date="2017" name="Gigascience">
        <title>Genome sequence of the small brown planthopper, Laodelphax striatellus.</title>
        <authorList>
            <person name="Zhu J."/>
            <person name="Jiang F."/>
            <person name="Wang X."/>
            <person name="Yang P."/>
            <person name="Bao Y."/>
            <person name="Zhao W."/>
            <person name="Wang W."/>
            <person name="Lu H."/>
            <person name="Wang Q."/>
            <person name="Cui N."/>
            <person name="Li J."/>
            <person name="Chen X."/>
            <person name="Luo L."/>
            <person name="Yu J."/>
            <person name="Kang L."/>
            <person name="Cui F."/>
        </authorList>
    </citation>
    <scope>NUCLEOTIDE SEQUENCE [LARGE SCALE GENOMIC DNA]</scope>
    <source>
        <strain evidence="4">Lst14</strain>
    </source>
</reference>
<dbReference type="PANTHER" id="PTHR11915">
    <property type="entry name" value="SPECTRIN/FILAMIN RELATED CYTOSKELETAL PROTEIN"/>
    <property type="match status" value="1"/>
</dbReference>
<dbReference type="InterPro" id="IPR001589">
    <property type="entry name" value="Actinin_actin-bd_CS"/>
</dbReference>
<dbReference type="PROSITE" id="PS50021">
    <property type="entry name" value="CH"/>
    <property type="match status" value="2"/>
</dbReference>
<dbReference type="AlphaFoldDB" id="A0A482XJ81"/>
<evidence type="ECO:0000313" key="4">
    <source>
        <dbReference type="EMBL" id="RZF45559.1"/>
    </source>
</evidence>
<evidence type="ECO:0000256" key="2">
    <source>
        <dbReference type="ARBA" id="ARBA00023203"/>
    </source>
</evidence>
<dbReference type="SMART" id="SM00033">
    <property type="entry name" value="CH"/>
    <property type="match status" value="2"/>
</dbReference>
<dbReference type="Proteomes" id="UP000291343">
    <property type="component" value="Unassembled WGS sequence"/>
</dbReference>
<dbReference type="EMBL" id="QKKF02008773">
    <property type="protein sequence ID" value="RZF45559.1"/>
    <property type="molecule type" value="Genomic_DNA"/>
</dbReference>
<keyword evidence="2" id="KW-0009">Actin-binding</keyword>
<accession>A0A482XJ81</accession>
<keyword evidence="5" id="KW-1185">Reference proteome</keyword>
<evidence type="ECO:0000256" key="1">
    <source>
        <dbReference type="ARBA" id="ARBA00022737"/>
    </source>
</evidence>
<protein>
    <recommendedName>
        <fullName evidence="3">Calponin-homology (CH) domain-containing protein</fullName>
    </recommendedName>
</protein>
<dbReference type="SMR" id="A0A482XJ81"/>
<evidence type="ECO:0000259" key="3">
    <source>
        <dbReference type="PROSITE" id="PS50021"/>
    </source>
</evidence>
<dbReference type="FunFam" id="1.10.418.10:FF:000089">
    <property type="entry name" value="Spectrin beta chain"/>
    <property type="match status" value="1"/>
</dbReference>
<dbReference type="STRING" id="195883.A0A482XJ81"/>
<proteinExistence type="predicted"/>
<evidence type="ECO:0000313" key="5">
    <source>
        <dbReference type="Proteomes" id="UP000291343"/>
    </source>
</evidence>
<dbReference type="InterPro" id="IPR036872">
    <property type="entry name" value="CH_dom_sf"/>
</dbReference>
<organism evidence="4 5">
    <name type="scientific">Laodelphax striatellus</name>
    <name type="common">Small brown planthopper</name>
    <name type="synonym">Delphax striatella</name>
    <dbReference type="NCBI Taxonomy" id="195883"/>
    <lineage>
        <taxon>Eukaryota</taxon>
        <taxon>Metazoa</taxon>
        <taxon>Ecdysozoa</taxon>
        <taxon>Arthropoda</taxon>
        <taxon>Hexapoda</taxon>
        <taxon>Insecta</taxon>
        <taxon>Pterygota</taxon>
        <taxon>Neoptera</taxon>
        <taxon>Paraneoptera</taxon>
        <taxon>Hemiptera</taxon>
        <taxon>Auchenorrhyncha</taxon>
        <taxon>Fulgoroidea</taxon>
        <taxon>Delphacidae</taxon>
        <taxon>Criomorphinae</taxon>
        <taxon>Laodelphax</taxon>
    </lineage>
</organism>